<accession>A0A6C0BRQ9</accession>
<name>A0A6C0BRQ9_9ZZZZ</name>
<dbReference type="EMBL" id="MN739225">
    <property type="protein sequence ID" value="QHS94491.1"/>
    <property type="molecule type" value="Genomic_DNA"/>
</dbReference>
<dbReference type="AlphaFoldDB" id="A0A6C0BRQ9"/>
<organism evidence="1">
    <name type="scientific">viral metagenome</name>
    <dbReference type="NCBI Taxonomy" id="1070528"/>
    <lineage>
        <taxon>unclassified sequences</taxon>
        <taxon>metagenomes</taxon>
        <taxon>organismal metagenomes</taxon>
    </lineage>
</organism>
<reference evidence="1" key="1">
    <citation type="journal article" date="2020" name="Nature">
        <title>Giant virus diversity and host interactions through global metagenomics.</title>
        <authorList>
            <person name="Schulz F."/>
            <person name="Roux S."/>
            <person name="Paez-Espino D."/>
            <person name="Jungbluth S."/>
            <person name="Walsh D.A."/>
            <person name="Denef V.J."/>
            <person name="McMahon K.D."/>
            <person name="Konstantinidis K.T."/>
            <person name="Eloe-Fadrosh E.A."/>
            <person name="Kyrpides N.C."/>
            <person name="Woyke T."/>
        </authorList>
    </citation>
    <scope>NUCLEOTIDE SEQUENCE</scope>
    <source>
        <strain evidence="1">GVMAG-M-3300018416-45</strain>
    </source>
</reference>
<sequence length="306" mass="34851">MYDYSEYMLVVGVVSLVVILSSRYNGNLTEKDDKMASIKKYLDDNGKKDSLPILWIYISEESKKNGKIYPYISLCIKSITMYCSEDFNIVTIDDDSLSNIIPNWNIDMDIIPDPMKTKVRNLAVTRILYTYGGLFVPPSFICRNSFISAYDNAINNNNILIGEVLNKNIMASYTDFSPSLSLIGCEKENNCMEKLVSKMEKLVSNDYTNESIFTGKHQKELISLFNAGCVEIIDANMIGIEDSDGYMVTVDRLLGSTYIPFRKKIYGIYIPSGDIVTRTNYRWFSELSVSDIMKSKIIIGELFRNM</sequence>
<protein>
    <submittedName>
        <fullName evidence="1">Uncharacterized protein</fullName>
    </submittedName>
</protein>
<proteinExistence type="predicted"/>
<evidence type="ECO:0000313" key="1">
    <source>
        <dbReference type="EMBL" id="QHS94491.1"/>
    </source>
</evidence>